<feature type="region of interest" description="Disordered" evidence="1">
    <location>
        <begin position="125"/>
        <end position="150"/>
    </location>
</feature>
<dbReference type="PANTHER" id="PTHR30613">
    <property type="entry name" value="UNCHARACTERIZED PROTEIN YBIU-RELATED"/>
    <property type="match status" value="1"/>
</dbReference>
<dbReference type="InterPro" id="IPR010856">
    <property type="entry name" value="Gig2-like"/>
</dbReference>
<dbReference type="SUPFAM" id="SSF51197">
    <property type="entry name" value="Clavaminate synthase-like"/>
    <property type="match status" value="1"/>
</dbReference>
<evidence type="ECO:0008006" key="4">
    <source>
        <dbReference type="Google" id="ProtNLM"/>
    </source>
</evidence>
<feature type="region of interest" description="Disordered" evidence="1">
    <location>
        <begin position="480"/>
        <end position="504"/>
    </location>
</feature>
<protein>
    <recommendedName>
        <fullName evidence="4">DUF1479 domain-containing protein</fullName>
    </recommendedName>
</protein>
<dbReference type="AlphaFoldDB" id="A0A8H4LYC0"/>
<keyword evidence="3" id="KW-1185">Reference proteome</keyword>
<dbReference type="Gene3D" id="2.60.120.330">
    <property type="entry name" value="B-lactam Antibiotic, Isopenicillin N Synthase, Chain"/>
    <property type="match status" value="1"/>
</dbReference>
<feature type="compositionally biased region" description="Pro residues" evidence="1">
    <location>
        <begin position="128"/>
        <end position="147"/>
    </location>
</feature>
<evidence type="ECO:0000313" key="2">
    <source>
        <dbReference type="EMBL" id="KAF4507327.1"/>
    </source>
</evidence>
<dbReference type="OrthoDB" id="8249012at2759"/>
<proteinExistence type="predicted"/>
<dbReference type="PANTHER" id="PTHR30613:SF1">
    <property type="entry name" value="DUF1479 DOMAIN PROTEIN (AFU_ORTHOLOGUE AFUA_5G09280)"/>
    <property type="match status" value="1"/>
</dbReference>
<gene>
    <name evidence="2" type="ORF">G6O67_005977</name>
</gene>
<dbReference type="InterPro" id="IPR027443">
    <property type="entry name" value="IPNS-like_sf"/>
</dbReference>
<name>A0A8H4LYC0_9HYPO</name>
<organism evidence="2 3">
    <name type="scientific">Ophiocordyceps sinensis</name>
    <dbReference type="NCBI Taxonomy" id="72228"/>
    <lineage>
        <taxon>Eukaryota</taxon>
        <taxon>Fungi</taxon>
        <taxon>Dikarya</taxon>
        <taxon>Ascomycota</taxon>
        <taxon>Pezizomycotina</taxon>
        <taxon>Sordariomycetes</taxon>
        <taxon>Hypocreomycetidae</taxon>
        <taxon>Hypocreales</taxon>
        <taxon>Ophiocordycipitaceae</taxon>
        <taxon>Ophiocordyceps</taxon>
    </lineage>
</organism>
<accession>A0A8H4LYC0</accession>
<sequence length="544" mass="59890">MEPMAVEPVAKEQPPGPTLTFWGPDPVPLPPRFARIKRALMAGHEAELEASWARLVEALRAEVEHIEGLGAHLIPSVEFADLDDAAQTARFGRDLRRYGVGVVRKVVPRADADAAVADTVRYLRRRPGPAPAADPAAPGPGPGPPGLRAPRQDPTCYDCFWTPAQVRCRAHPRVLRAQRFMMGLWDADAAADRLATRLPISYADRIRVEGPGFGPAAAAAATPATDAAPEQRDRLLARQSADDWITALQSSAGIIAQVDNGSLERWEPDGYGRGGTYDRVFHGRWEQYDPWQCASRVGASIDLYNGYGSCSILRMFQGLLALSTTEPGMLRLLPSPRLATAYYLLRPFFAPRRPAPALRSGPDWDAYLAPENWGLRRDPDTIVHGAVPGHAQRVTERWHPHLRLRSSLVTLPTLQPGDYILWHPDLPYHFSSNPRRRRDHDAVSMLVYVPAAPLTQTNALYLARQRKAFRRGLPGPDFDSCGRGTLAEDPDLRPGEPDMDAVGGAPALRAMGLAPWEEHEAGPDPRLQAEAHVVRMANLILFPE</sequence>
<evidence type="ECO:0000256" key="1">
    <source>
        <dbReference type="SAM" id="MobiDB-lite"/>
    </source>
</evidence>
<reference evidence="2 3" key="1">
    <citation type="journal article" date="2020" name="Genome Biol. Evol.">
        <title>A new high-quality draft genome assembly of the Chinese cordyceps Ophiocordyceps sinensis.</title>
        <authorList>
            <person name="Shu R."/>
            <person name="Zhang J."/>
            <person name="Meng Q."/>
            <person name="Zhang H."/>
            <person name="Zhou G."/>
            <person name="Li M."/>
            <person name="Wu P."/>
            <person name="Zhao Y."/>
            <person name="Chen C."/>
            <person name="Qin Q."/>
        </authorList>
    </citation>
    <scope>NUCLEOTIDE SEQUENCE [LARGE SCALE GENOMIC DNA]</scope>
    <source>
        <strain evidence="2 3">IOZ07</strain>
    </source>
</reference>
<dbReference type="Proteomes" id="UP000557566">
    <property type="component" value="Unassembled WGS sequence"/>
</dbReference>
<comment type="caution">
    <text evidence="2">The sequence shown here is derived from an EMBL/GenBank/DDBJ whole genome shotgun (WGS) entry which is preliminary data.</text>
</comment>
<dbReference type="EMBL" id="JAAVMX010000006">
    <property type="protein sequence ID" value="KAF4507327.1"/>
    <property type="molecule type" value="Genomic_DNA"/>
</dbReference>
<dbReference type="Pfam" id="PF07350">
    <property type="entry name" value="Gig2-like"/>
    <property type="match status" value="1"/>
</dbReference>
<evidence type="ECO:0000313" key="3">
    <source>
        <dbReference type="Proteomes" id="UP000557566"/>
    </source>
</evidence>